<dbReference type="GO" id="GO:0005829">
    <property type="term" value="C:cytosol"/>
    <property type="evidence" value="ECO:0007669"/>
    <property type="project" value="TreeGrafter"/>
</dbReference>
<dbReference type="InterPro" id="IPR020568">
    <property type="entry name" value="Ribosomal_Su5_D2-typ_SF"/>
</dbReference>
<protein>
    <recommendedName>
        <fullName evidence="10">Mevalonate kinase</fullName>
        <shortName evidence="10">MK</shortName>
        <ecNumber evidence="10">2.7.1.36</ecNumber>
    </recommendedName>
</protein>
<dbReference type="SUPFAM" id="SSF55060">
    <property type="entry name" value="GHMP Kinase, C-terminal domain"/>
    <property type="match status" value="1"/>
</dbReference>
<dbReference type="InterPro" id="IPR006205">
    <property type="entry name" value="Mev_gal_kin"/>
</dbReference>
<evidence type="ECO:0000256" key="9">
    <source>
        <dbReference type="ARBA" id="ARBA00029438"/>
    </source>
</evidence>
<keyword evidence="10" id="KW-0752">Steroid biosynthesis</keyword>
<dbReference type="InterPro" id="IPR014721">
    <property type="entry name" value="Ribsml_uS5_D2-typ_fold_subgr"/>
</dbReference>
<keyword evidence="4 10" id="KW-0547">Nucleotide-binding</keyword>
<keyword evidence="2 10" id="KW-0444">Lipid biosynthesis</keyword>
<organism evidence="15">
    <name type="scientific">Hymenolepis diminuta</name>
    <name type="common">Rat tapeworm</name>
    <dbReference type="NCBI Taxonomy" id="6216"/>
    <lineage>
        <taxon>Eukaryota</taxon>
        <taxon>Metazoa</taxon>
        <taxon>Spiralia</taxon>
        <taxon>Lophotrochozoa</taxon>
        <taxon>Platyhelminthes</taxon>
        <taxon>Cestoda</taxon>
        <taxon>Eucestoda</taxon>
        <taxon>Cyclophyllidea</taxon>
        <taxon>Hymenolepididae</taxon>
        <taxon>Hymenolepis</taxon>
    </lineage>
</organism>
<keyword evidence="8 10" id="KW-0443">Lipid metabolism</keyword>
<dbReference type="AlphaFoldDB" id="A0A0R3S9V2"/>
<evidence type="ECO:0000313" key="15">
    <source>
        <dbReference type="WBParaSite" id="HDID_0000106501-mRNA-1"/>
    </source>
</evidence>
<dbReference type="PANTHER" id="PTHR43290:SF2">
    <property type="entry name" value="MEVALONATE KINASE"/>
    <property type="match status" value="1"/>
</dbReference>
<name>A0A0R3S9V2_HYMDI</name>
<dbReference type="UniPathway" id="UPA00057">
    <property type="reaction ID" value="UER00098"/>
</dbReference>
<dbReference type="EC" id="2.7.1.36" evidence="10"/>
<dbReference type="OrthoDB" id="1652964at2759"/>
<dbReference type="InterPro" id="IPR036554">
    <property type="entry name" value="GHMP_kinase_C_sf"/>
</dbReference>
<dbReference type="Proteomes" id="UP000274504">
    <property type="component" value="Unassembled WGS sequence"/>
</dbReference>
<evidence type="ECO:0000256" key="5">
    <source>
        <dbReference type="ARBA" id="ARBA00022777"/>
    </source>
</evidence>
<gene>
    <name evidence="13" type="ORF">HDID_LOCUS1066</name>
</gene>
<evidence type="ECO:0000256" key="1">
    <source>
        <dbReference type="ARBA" id="ARBA00022490"/>
    </source>
</evidence>
<keyword evidence="7" id="KW-0460">Magnesium</keyword>
<dbReference type="GO" id="GO:0004496">
    <property type="term" value="F:mevalonate kinase activity"/>
    <property type="evidence" value="ECO:0007669"/>
    <property type="project" value="UniProtKB-EC"/>
</dbReference>
<dbReference type="GO" id="GO:0019287">
    <property type="term" value="P:isopentenyl diphosphate biosynthetic process, mevalonate pathway"/>
    <property type="evidence" value="ECO:0007669"/>
    <property type="project" value="UniProtKB-UniPathway"/>
</dbReference>
<keyword evidence="10" id="KW-0753">Steroid metabolism</keyword>
<dbReference type="PANTHER" id="PTHR43290">
    <property type="entry name" value="MEVALONATE KINASE"/>
    <property type="match status" value="1"/>
</dbReference>
<evidence type="ECO:0000256" key="3">
    <source>
        <dbReference type="ARBA" id="ARBA00022679"/>
    </source>
</evidence>
<reference evidence="13 14" key="2">
    <citation type="submission" date="2018-11" db="EMBL/GenBank/DDBJ databases">
        <authorList>
            <consortium name="Pathogen Informatics"/>
        </authorList>
    </citation>
    <scope>NUCLEOTIDE SEQUENCE [LARGE SCALE GENOMIC DNA]</scope>
</reference>
<evidence type="ECO:0000259" key="11">
    <source>
        <dbReference type="Pfam" id="PF00288"/>
    </source>
</evidence>
<keyword evidence="10" id="KW-0756">Sterol biosynthesis</keyword>
<dbReference type="PRINTS" id="PR00959">
    <property type="entry name" value="MEVGALKINASE"/>
</dbReference>
<comment type="subcellular location">
    <subcellularLocation>
        <location evidence="10">Cytoplasm</location>
    </subcellularLocation>
</comment>
<dbReference type="Pfam" id="PF08544">
    <property type="entry name" value="GHMP_kinases_C"/>
    <property type="match status" value="1"/>
</dbReference>
<dbReference type="SUPFAM" id="SSF54211">
    <property type="entry name" value="Ribosomal protein S5 domain 2-like"/>
    <property type="match status" value="1"/>
</dbReference>
<feature type="domain" description="GHMP kinase C-terminal" evidence="12">
    <location>
        <begin position="293"/>
        <end position="352"/>
    </location>
</feature>
<dbReference type="GO" id="GO:0016126">
    <property type="term" value="P:sterol biosynthetic process"/>
    <property type="evidence" value="ECO:0007669"/>
    <property type="project" value="UniProtKB-KW"/>
</dbReference>
<evidence type="ECO:0000256" key="6">
    <source>
        <dbReference type="ARBA" id="ARBA00022840"/>
    </source>
</evidence>
<dbReference type="EMBL" id="UYSG01000171">
    <property type="protein sequence ID" value="VDL18527.1"/>
    <property type="molecule type" value="Genomic_DNA"/>
</dbReference>
<comment type="similarity">
    <text evidence="10">Belongs to the GHMP kinase family. Mevalonate kinase subfamily.</text>
</comment>
<evidence type="ECO:0000256" key="7">
    <source>
        <dbReference type="ARBA" id="ARBA00022842"/>
    </source>
</evidence>
<evidence type="ECO:0000313" key="13">
    <source>
        <dbReference type="EMBL" id="VDL18527.1"/>
    </source>
</evidence>
<accession>A0A0R3S9V2</accession>
<feature type="domain" description="GHMP kinase N-terminal" evidence="11">
    <location>
        <begin position="120"/>
        <end position="204"/>
    </location>
</feature>
<evidence type="ECO:0000256" key="8">
    <source>
        <dbReference type="ARBA" id="ARBA00023098"/>
    </source>
</evidence>
<dbReference type="NCBIfam" id="TIGR00549">
    <property type="entry name" value="mevalon_kin"/>
    <property type="match status" value="1"/>
</dbReference>
<proteinExistence type="inferred from homology"/>
<dbReference type="GO" id="GO:0005524">
    <property type="term" value="F:ATP binding"/>
    <property type="evidence" value="ECO:0007669"/>
    <property type="project" value="UniProtKB-KW"/>
</dbReference>
<evidence type="ECO:0000256" key="10">
    <source>
        <dbReference type="RuleBase" id="RU363087"/>
    </source>
</evidence>
<dbReference type="Pfam" id="PF00288">
    <property type="entry name" value="GHMP_kinases_N"/>
    <property type="match status" value="1"/>
</dbReference>
<keyword evidence="10" id="KW-1207">Sterol metabolism</keyword>
<evidence type="ECO:0000256" key="4">
    <source>
        <dbReference type="ARBA" id="ARBA00022741"/>
    </source>
</evidence>
<evidence type="ECO:0000313" key="14">
    <source>
        <dbReference type="Proteomes" id="UP000274504"/>
    </source>
</evidence>
<reference evidence="15" key="1">
    <citation type="submission" date="2017-02" db="UniProtKB">
        <authorList>
            <consortium name="WormBaseParasite"/>
        </authorList>
    </citation>
    <scope>IDENTIFICATION</scope>
</reference>
<sequence length="392" mass="43501">MSITAPGKVILFGEHVVVYGCPALAAAIDSCSTLTFHQYSQKFYNDLLFKINFQDFTDESFVILHSDLIKDIPFGKQDADVRAYFLSHSEKLLIERNMPRSLIKSVAVIFFSLFLTRKMKKMGNLGHPYEVTFTSTLPINAGLGSSGAFCSIVAAFFLYLSGEIVESVLSNSDHLRIRSFAHELEKFMHNSPSGIDTAISVSGGLLKFQRFDNKYTLREINVLNPDYLPNLIVINTNSPRSTAAVVESVRVFRQQHSDVFDQVFESIKSICEEGSELLSSPLGKTSLGHLSSLFSSNHKELSQLGVSNEVLEEIVRRMELLGFGAKLTGAGRGGCVIAIPSRELNIKDSVKEVRNALKDLDVTVFETTLCAPGIKLKLDTNFSHTFTQYSCR</sequence>
<dbReference type="InterPro" id="IPR013750">
    <property type="entry name" value="GHMP_kinase_C_dom"/>
</dbReference>
<dbReference type="InterPro" id="IPR006204">
    <property type="entry name" value="GHMP_kinase_N_dom"/>
</dbReference>
<comment type="pathway">
    <text evidence="9 10">Isoprenoid biosynthesis; isopentenyl diphosphate biosynthesis via mevalonate pathway; isopentenyl diphosphate from (R)-mevalonate: step 1/3.</text>
</comment>
<dbReference type="WBParaSite" id="HDID_0000106501-mRNA-1">
    <property type="protein sequence ID" value="HDID_0000106501-mRNA-1"/>
    <property type="gene ID" value="HDID_0000106501"/>
</dbReference>
<dbReference type="STRING" id="6216.A0A0R3S9V2"/>
<keyword evidence="3 10" id="KW-0808">Transferase</keyword>
<keyword evidence="1 10" id="KW-0963">Cytoplasm</keyword>
<comment type="catalytic activity">
    <reaction evidence="10">
        <text>(R)-mevalonate + ATP = (R)-5-phosphomevalonate + ADP + H(+)</text>
        <dbReference type="Rhea" id="RHEA:17065"/>
        <dbReference type="ChEBI" id="CHEBI:15378"/>
        <dbReference type="ChEBI" id="CHEBI:30616"/>
        <dbReference type="ChEBI" id="CHEBI:36464"/>
        <dbReference type="ChEBI" id="CHEBI:58146"/>
        <dbReference type="ChEBI" id="CHEBI:456216"/>
        <dbReference type="EC" id="2.7.1.36"/>
    </reaction>
</comment>
<keyword evidence="6 10" id="KW-0067">ATP-binding</keyword>
<evidence type="ECO:0000259" key="12">
    <source>
        <dbReference type="Pfam" id="PF08544"/>
    </source>
</evidence>
<evidence type="ECO:0000256" key="2">
    <source>
        <dbReference type="ARBA" id="ARBA00022516"/>
    </source>
</evidence>
<dbReference type="Gene3D" id="3.30.230.10">
    <property type="match status" value="1"/>
</dbReference>
<dbReference type="Gene3D" id="3.30.70.890">
    <property type="entry name" value="GHMP kinase, C-terminal domain"/>
    <property type="match status" value="1"/>
</dbReference>
<keyword evidence="5 10" id="KW-0418">Kinase</keyword>